<feature type="transmembrane region" description="Helical" evidence="2">
    <location>
        <begin position="194"/>
        <end position="215"/>
    </location>
</feature>
<keyword evidence="2" id="KW-0812">Transmembrane</keyword>
<feature type="compositionally biased region" description="Polar residues" evidence="1">
    <location>
        <begin position="253"/>
        <end position="268"/>
    </location>
</feature>
<feature type="region of interest" description="Disordered" evidence="1">
    <location>
        <begin position="841"/>
        <end position="879"/>
    </location>
</feature>
<reference evidence="3 4" key="1">
    <citation type="submission" date="2016-07" db="EMBL/GenBank/DDBJ databases">
        <title>Comparative genomics of the entomopathogenic fungus Beauveria bassiana.</title>
        <authorList>
            <person name="Valero Jimenez C.A."/>
            <person name="Zwaan B.J."/>
            <person name="Van Kan J.A."/>
            <person name="Takken W."/>
            <person name="Debets A.J."/>
            <person name="Schoustra S.E."/>
            <person name="Koenraadt C.J."/>
        </authorList>
    </citation>
    <scope>NUCLEOTIDE SEQUENCE [LARGE SCALE GENOMIC DNA]</scope>
    <source>
        <strain evidence="3 4">ARSEF 8028</strain>
    </source>
</reference>
<keyword evidence="2" id="KW-1133">Transmembrane helix</keyword>
<keyword evidence="2" id="KW-0472">Membrane</keyword>
<feature type="compositionally biased region" description="Polar residues" evidence="1">
    <location>
        <begin position="231"/>
        <end position="241"/>
    </location>
</feature>
<sequence length="879" mass="96360">MTVLGPLTTTFTPQPSCASYTGYTEFINKDGGAYLVKGPMITEGCYPSDFKPGTEYSYTPGQCPSGYTEACGQAIDRGNVIVQDNVCCPSAFVCPMLGESSSSNRLPAMFQCSQIITNTTILLPITRVSDGSTLSTITSTITAETIGAYGIKVSYNSDDKLEPPPDPERFNKVRLAYATEKLSHDDGLSPQMRVGVGVGVCFATGLIALGVLIFLKRKGGSPHSHAADNETLLSTRSTPSSARHIHRKPVPSVRSSELSVGETTSDEGYQALSTSEVRVDSSRDVARNRGHRRKLLDGLSLWAWEMLSLFVSALSLASIIIILNVYEGRQRDEWTARFSINAVISILSTIFKASLALPLTEGISQLKWLLFAQHPQALSELDIYDKASRGAWGSAMMIVGQFKSETRAYLASFGAVLALIVLAADPFAQATISLYSCPRGGLEIASIPRANNFTAEREKYSHVVYNTFDISMQLASYRGVLEPPANSSASVSVSCTTGNCTFPEDRGATFTSLTMCAQTWDISDRMKVRNGTLGHTYYVGPDQMIGGKDYFNMSSRKVPGTSFLESGSLWNRTSVIDVYIMSMVKDNSTNCKPPLCGYSPDWSAMFRPSAFVFSLLPCLQTFSASLNRGQYSEKVISEEYLHYIPQGYGYYQLSPNQTMVNGTMKQCTGTEKPDDVNTIPVYKSYNKSASAPRVWYSPECVYEFYGGNYLADFLEFTFFSKQRLSNQPAWVNQLWRNGTTDLALVTDFANGLATSLGALMRTAATGPNMLREARGTTLVVKTCIRIHWGYISFFASVFVLEALFLGAVLVMGYRSRLHVDWKSSTLAVAFLSAGNSRSDGWRVKNPESEGSLQEAARSMKASLDDASGHWQLRTKQQKS</sequence>
<accession>A0A2S7YNA3</accession>
<feature type="transmembrane region" description="Helical" evidence="2">
    <location>
        <begin position="788"/>
        <end position="813"/>
    </location>
</feature>
<dbReference type="Pfam" id="PF11374">
    <property type="entry name" value="DUF3176"/>
    <property type="match status" value="1"/>
</dbReference>
<evidence type="ECO:0000256" key="2">
    <source>
        <dbReference type="SAM" id="Phobius"/>
    </source>
</evidence>
<proteinExistence type="predicted"/>
<dbReference type="PANTHER" id="PTHR35394:SF5">
    <property type="entry name" value="DUF3176 DOMAIN-CONTAINING PROTEIN"/>
    <property type="match status" value="1"/>
</dbReference>
<feature type="transmembrane region" description="Helical" evidence="2">
    <location>
        <begin position="338"/>
        <end position="359"/>
    </location>
</feature>
<organism evidence="3 4">
    <name type="scientific">Beauveria bassiana</name>
    <name type="common">White muscardine disease fungus</name>
    <name type="synonym">Tritirachium shiotae</name>
    <dbReference type="NCBI Taxonomy" id="176275"/>
    <lineage>
        <taxon>Eukaryota</taxon>
        <taxon>Fungi</taxon>
        <taxon>Dikarya</taxon>
        <taxon>Ascomycota</taxon>
        <taxon>Pezizomycotina</taxon>
        <taxon>Sordariomycetes</taxon>
        <taxon>Hypocreomycetidae</taxon>
        <taxon>Hypocreales</taxon>
        <taxon>Cordycipitaceae</taxon>
        <taxon>Beauveria</taxon>
    </lineage>
</organism>
<evidence type="ECO:0000313" key="4">
    <source>
        <dbReference type="Proteomes" id="UP000237441"/>
    </source>
</evidence>
<gene>
    <name evidence="3" type="ORF">BB8028_0008g00570</name>
</gene>
<dbReference type="EMBL" id="JRHA01000008">
    <property type="protein sequence ID" value="PQK17547.1"/>
    <property type="molecule type" value="Genomic_DNA"/>
</dbReference>
<feature type="transmembrane region" description="Helical" evidence="2">
    <location>
        <begin position="301"/>
        <end position="326"/>
    </location>
</feature>
<evidence type="ECO:0000256" key="1">
    <source>
        <dbReference type="SAM" id="MobiDB-lite"/>
    </source>
</evidence>
<dbReference type="PANTHER" id="PTHR35394">
    <property type="entry name" value="DUF3176 DOMAIN-CONTAINING PROTEIN"/>
    <property type="match status" value="1"/>
</dbReference>
<dbReference type="OrthoDB" id="4866486at2759"/>
<protein>
    <submittedName>
        <fullName evidence="3">Uncharacterized protein</fullName>
    </submittedName>
</protein>
<evidence type="ECO:0000313" key="3">
    <source>
        <dbReference type="EMBL" id="PQK17547.1"/>
    </source>
</evidence>
<dbReference type="InterPro" id="IPR021514">
    <property type="entry name" value="DUF3176"/>
</dbReference>
<feature type="region of interest" description="Disordered" evidence="1">
    <location>
        <begin position="223"/>
        <end position="268"/>
    </location>
</feature>
<dbReference type="AlphaFoldDB" id="A0A2S7YNA3"/>
<comment type="caution">
    <text evidence="3">The sequence shown here is derived from an EMBL/GenBank/DDBJ whole genome shotgun (WGS) entry which is preliminary data.</text>
</comment>
<dbReference type="Proteomes" id="UP000237441">
    <property type="component" value="Unassembled WGS sequence"/>
</dbReference>
<name>A0A2S7YNA3_BEABA</name>